<dbReference type="AlphaFoldDB" id="A0A380BI68"/>
<evidence type="ECO:0000313" key="1">
    <source>
        <dbReference type="EMBL" id="SUJ01047.1"/>
    </source>
</evidence>
<dbReference type="Proteomes" id="UP000254893">
    <property type="component" value="Unassembled WGS sequence"/>
</dbReference>
<gene>
    <name evidence="1" type="ORF">NCTC11388_00648</name>
</gene>
<organism evidence="1 2">
    <name type="scientific">Sphingobacterium spiritivorum</name>
    <name type="common">Flavobacterium spiritivorum</name>
    <dbReference type="NCBI Taxonomy" id="258"/>
    <lineage>
        <taxon>Bacteria</taxon>
        <taxon>Pseudomonadati</taxon>
        <taxon>Bacteroidota</taxon>
        <taxon>Sphingobacteriia</taxon>
        <taxon>Sphingobacteriales</taxon>
        <taxon>Sphingobacteriaceae</taxon>
        <taxon>Sphingobacterium</taxon>
    </lineage>
</organism>
<proteinExistence type="predicted"/>
<evidence type="ECO:0008006" key="3">
    <source>
        <dbReference type="Google" id="ProtNLM"/>
    </source>
</evidence>
<reference evidence="1 2" key="1">
    <citation type="submission" date="2018-06" db="EMBL/GenBank/DDBJ databases">
        <authorList>
            <consortium name="Pathogen Informatics"/>
            <person name="Doyle S."/>
        </authorList>
    </citation>
    <scope>NUCLEOTIDE SEQUENCE [LARGE SCALE GENOMIC DNA]</scope>
    <source>
        <strain evidence="1 2">NCTC11388</strain>
    </source>
</reference>
<dbReference type="EMBL" id="UGYW01000002">
    <property type="protein sequence ID" value="SUJ01047.1"/>
    <property type="molecule type" value="Genomic_DNA"/>
</dbReference>
<sequence>MKKYCIYIASDSNRHHLEVNLTQDVETTYQEMRTVHASLFNQVIKLSSIVYIEYVHTFEQAEKRRKELASLPRIVKERMVRKQNPNWKNLCSLHTPLTILHNKKAVAYLS</sequence>
<accession>A0A380BI68</accession>
<dbReference type="RefSeq" id="WP_003007504.1">
    <property type="nucleotide sequence ID" value="NZ_CP068082.1"/>
</dbReference>
<name>A0A380BI68_SPHSI</name>
<protein>
    <recommendedName>
        <fullName evidence="3">GIY-YIG nuclease superfamily protein</fullName>
    </recommendedName>
</protein>
<evidence type="ECO:0000313" key="2">
    <source>
        <dbReference type="Proteomes" id="UP000254893"/>
    </source>
</evidence>